<comment type="caution">
    <text evidence="7">The sequence shown here is derived from an EMBL/GenBank/DDBJ whole genome shotgun (WGS) entry which is preliminary data.</text>
</comment>
<feature type="transmembrane region" description="Helical" evidence="4">
    <location>
        <begin position="49"/>
        <end position="67"/>
    </location>
</feature>
<reference evidence="7 8" key="1">
    <citation type="submission" date="2021-07" db="EMBL/GenBank/DDBJ databases">
        <title>The Aristolochia fimbriata genome: insights into angiosperm evolution, floral development and chemical biosynthesis.</title>
        <authorList>
            <person name="Jiao Y."/>
        </authorList>
    </citation>
    <scope>NUCLEOTIDE SEQUENCE [LARGE SCALE GENOMIC DNA]</scope>
    <source>
        <strain evidence="7">IBCAS-2021</strain>
        <tissue evidence="7">Leaf</tissue>
    </source>
</reference>
<keyword evidence="4" id="KW-0812">Transmembrane</keyword>
<protein>
    <submittedName>
        <fullName evidence="7">Uncharacterized protein</fullName>
    </submittedName>
</protein>
<dbReference type="Pfam" id="PF04864">
    <property type="entry name" value="Alliinase_C"/>
    <property type="match status" value="2"/>
</dbReference>
<dbReference type="PANTHER" id="PTHR43795:SF20">
    <property type="entry name" value="TRYPTOPHAN AMINOTRANSFERASE-RELATED PROTEIN 3"/>
    <property type="match status" value="1"/>
</dbReference>
<dbReference type="SUPFAM" id="SSF53383">
    <property type="entry name" value="PLP-dependent transferases"/>
    <property type="match status" value="2"/>
</dbReference>
<dbReference type="InterPro" id="IPR050478">
    <property type="entry name" value="Ethylene_sulfur-biosynth"/>
</dbReference>
<evidence type="ECO:0000256" key="3">
    <source>
        <dbReference type="ARBA" id="ARBA00022898"/>
    </source>
</evidence>
<dbReference type="InterPro" id="IPR006948">
    <property type="entry name" value="Alliinase_C"/>
</dbReference>
<keyword evidence="8" id="KW-1185">Reference proteome</keyword>
<feature type="domain" description="Alliinase EGF-like" evidence="5">
    <location>
        <begin position="510"/>
        <end position="563"/>
    </location>
</feature>
<accession>A0AAV7F799</accession>
<evidence type="ECO:0000256" key="2">
    <source>
        <dbReference type="ARBA" id="ARBA00006312"/>
    </source>
</evidence>
<dbReference type="CDD" id="cd00609">
    <property type="entry name" value="AAT_like"/>
    <property type="match status" value="2"/>
</dbReference>
<dbReference type="GO" id="GO:0016846">
    <property type="term" value="F:carbon-sulfur lyase activity"/>
    <property type="evidence" value="ECO:0007669"/>
    <property type="project" value="InterPro"/>
</dbReference>
<dbReference type="Proteomes" id="UP000825729">
    <property type="component" value="Unassembled WGS sequence"/>
</dbReference>
<evidence type="ECO:0000256" key="4">
    <source>
        <dbReference type="SAM" id="Phobius"/>
    </source>
</evidence>
<keyword evidence="3" id="KW-0663">Pyridoxal phosphate</keyword>
<feature type="domain" description="Alliinase C-terminal" evidence="6">
    <location>
        <begin position="567"/>
        <end position="919"/>
    </location>
</feature>
<evidence type="ECO:0000313" key="8">
    <source>
        <dbReference type="Proteomes" id="UP000825729"/>
    </source>
</evidence>
<feature type="domain" description="Alliinase C-terminal" evidence="6">
    <location>
        <begin position="139"/>
        <end position="493"/>
    </location>
</feature>
<evidence type="ECO:0000259" key="5">
    <source>
        <dbReference type="Pfam" id="PF04863"/>
    </source>
</evidence>
<proteinExistence type="inferred from homology"/>
<dbReference type="InterPro" id="IPR037029">
    <property type="entry name" value="Alliinase_N_sf"/>
</dbReference>
<comment type="cofactor">
    <cofactor evidence="1">
        <name>pyridoxal 5'-phosphate</name>
        <dbReference type="ChEBI" id="CHEBI:597326"/>
    </cofactor>
</comment>
<dbReference type="EMBL" id="JAINDJ010000002">
    <property type="protein sequence ID" value="KAG9456853.1"/>
    <property type="molecule type" value="Genomic_DNA"/>
</dbReference>
<organism evidence="7 8">
    <name type="scientific">Aristolochia fimbriata</name>
    <name type="common">White veined hardy Dutchman's pipe vine</name>
    <dbReference type="NCBI Taxonomy" id="158543"/>
    <lineage>
        <taxon>Eukaryota</taxon>
        <taxon>Viridiplantae</taxon>
        <taxon>Streptophyta</taxon>
        <taxon>Embryophyta</taxon>
        <taxon>Tracheophyta</taxon>
        <taxon>Spermatophyta</taxon>
        <taxon>Magnoliopsida</taxon>
        <taxon>Magnoliidae</taxon>
        <taxon>Piperales</taxon>
        <taxon>Aristolochiaceae</taxon>
        <taxon>Aristolochia</taxon>
    </lineage>
</organism>
<evidence type="ECO:0000313" key="7">
    <source>
        <dbReference type="EMBL" id="KAG9456853.1"/>
    </source>
</evidence>
<evidence type="ECO:0000256" key="1">
    <source>
        <dbReference type="ARBA" id="ARBA00001933"/>
    </source>
</evidence>
<dbReference type="AlphaFoldDB" id="A0AAV7F799"/>
<dbReference type="InterPro" id="IPR015422">
    <property type="entry name" value="PyrdxlP-dep_Trfase_small"/>
</dbReference>
<feature type="domain" description="Alliinase EGF-like" evidence="5">
    <location>
        <begin position="81"/>
        <end position="134"/>
    </location>
</feature>
<dbReference type="GO" id="GO:0008483">
    <property type="term" value="F:transaminase activity"/>
    <property type="evidence" value="ECO:0007669"/>
    <property type="project" value="TreeGrafter"/>
</dbReference>
<comment type="similarity">
    <text evidence="2">Belongs to the alliinase family.</text>
</comment>
<keyword evidence="4" id="KW-1133">Transmembrane helix</keyword>
<gene>
    <name evidence="7" type="ORF">H6P81_001361</name>
</gene>
<dbReference type="GO" id="GO:0006520">
    <property type="term" value="P:amino acid metabolic process"/>
    <property type="evidence" value="ECO:0007669"/>
    <property type="project" value="TreeGrafter"/>
</dbReference>
<dbReference type="Gene3D" id="3.90.1150.10">
    <property type="entry name" value="Aspartate Aminotransferase, domain 1"/>
    <property type="match status" value="2"/>
</dbReference>
<sequence length="929" mass="103765">MLYLPYIVLMVDQVDTVAAGQLLSSSPLSSLFSLLPEEAMAKAGACCKFLFYTFSVFLNLFLLYLLFSSSLLDGPAHGALTWTKRPALEAEEVAAVTCSGHGRAFLDGFRNDGKPVCECYGCYKGADCSDFRPDGCTVHVDSGDPLFLERFWMQNKRMGGVVMSGWHRMGYQMIGEDMFSAELEKNLRLLHATIGNANATGKHIVFGVGAMQLLIASVYALSAGSSATGSAAKVVSHVPYYPAYRLQTHSFNGRDFEWGGDTTQWENNSDNSTKFVEFVTSPNNPDGHLREPKLTGPNTQVVHDRVYYWPHFTAIPAPADDDMMIFSLGKVTGHAGSRFGWALVKDEAVYKRLKDQVEMNVIGISHDTQLRALMLVKSILGKGGRDLFEFGHTTLRHKWERLNEVVSQSKRFSLQKISPQYCTYFRTMRQPSPGYAWIKCEREEETDCQEVLQAAGVFGNKGNFFGADRRYARLSLTKSQEDFELMLERIKGLVAEEEGAHNSPPDGALTWTKRPALEAEEVASVSCSGHGRAFLDGLRKDGKPVCECYGCYKGDDCSEFQPEGCSIHVDSGDPLFLERFWMQNKRMGGVMMSGWHRMGYYMIGEDMISAELERHLRLLHAAVGNANATGKYIVFGVGAMQLLISSIYALSAGSESPAKVVSNVPYYGAYRYQTTGFNGRDFEWGGDTAQWENNSDNSTKFVEFVTSPNNPDGHLREPKLRGPNTQLIHDRVYYWPHFTALQAPADDDVMIFSLGKVTGHAGSRFGWALVKDEAVYQRLRYQVELNVIGISHDTQLRALNIVKSMLGKGGSDLFEFGYTTLRHKWERLNEVVSQSKRFSLQKIPPLYCTYLRTVRQPSPGYAWIRCEREEETDCQEVLQAAGVIGNKGSLFGADIRYARLSLTKSQEDFELMLERIKGLIAEEGGALSI</sequence>
<dbReference type="InterPro" id="IPR015421">
    <property type="entry name" value="PyrdxlP-dep_Trfase_major"/>
</dbReference>
<name>A0AAV7F799_ARIFI</name>
<evidence type="ECO:0000259" key="6">
    <source>
        <dbReference type="Pfam" id="PF04864"/>
    </source>
</evidence>
<dbReference type="InterPro" id="IPR006947">
    <property type="entry name" value="EGF_alliinase"/>
</dbReference>
<dbReference type="InterPro" id="IPR015424">
    <property type="entry name" value="PyrdxlP-dep_Trfase"/>
</dbReference>
<keyword evidence="4" id="KW-0472">Membrane</keyword>
<dbReference type="Pfam" id="PF04863">
    <property type="entry name" value="EGF_alliinase"/>
    <property type="match status" value="2"/>
</dbReference>
<dbReference type="Gene3D" id="2.10.25.30">
    <property type="entry name" value="EGF-like, alliinase"/>
    <property type="match status" value="2"/>
</dbReference>
<dbReference type="PANTHER" id="PTHR43795">
    <property type="entry name" value="BIFUNCTIONAL ASPARTATE AMINOTRANSFERASE AND GLUTAMATE/ASPARTATE-PREPHENATE AMINOTRANSFERASE-RELATED"/>
    <property type="match status" value="1"/>
</dbReference>
<dbReference type="Gene3D" id="3.40.640.10">
    <property type="entry name" value="Type I PLP-dependent aspartate aminotransferase-like (Major domain)"/>
    <property type="match status" value="2"/>
</dbReference>